<dbReference type="Proteomes" id="UP000092582">
    <property type="component" value="Chromosome 1"/>
</dbReference>
<dbReference type="PANTHER" id="PTHR33164">
    <property type="entry name" value="TRANSCRIPTIONAL REGULATOR, MARR FAMILY"/>
    <property type="match status" value="1"/>
</dbReference>
<dbReference type="RefSeq" id="WP_066598532.1">
    <property type="nucleotide sequence ID" value="NZ_CP016282.1"/>
</dbReference>
<sequence length="152" mass="16222">MHNPDRASHTLTGFPAAASAFVSALEGNRRRIAEDAGLTGTELRALFRVAQAVSITPKDLAAHLGLTTGAVTAIARRLVDAGFVTRTDHPGDRRSLYLELTPEGHTVMGQIHHDFTEMLSASTSSLSADQLTDFTAALTSVAAEVRTRSERP</sequence>
<dbReference type="InterPro" id="IPR039422">
    <property type="entry name" value="MarR/SlyA-like"/>
</dbReference>
<evidence type="ECO:0000313" key="2">
    <source>
        <dbReference type="EMBL" id="ANP74618.1"/>
    </source>
</evidence>
<name>A0A1B1BQ08_9MICO</name>
<keyword evidence="3" id="KW-1185">Reference proteome</keyword>
<accession>A0A1B1BQ08</accession>
<reference evidence="2 3" key="1">
    <citation type="submission" date="2016-06" db="EMBL/GenBank/DDBJ databases">
        <title>Genome sequencing of Cryobacterium arcticum PAMC 27867.</title>
        <authorList>
            <person name="Lee J."/>
            <person name="Kim O.-S."/>
        </authorList>
    </citation>
    <scope>NUCLEOTIDE SEQUENCE [LARGE SCALE GENOMIC DNA]</scope>
    <source>
        <strain evidence="2 3">PAMC 27867</strain>
    </source>
</reference>
<gene>
    <name evidence="2" type="ORF">PA27867_3701</name>
</gene>
<dbReference type="SMART" id="SM00347">
    <property type="entry name" value="HTH_MARR"/>
    <property type="match status" value="1"/>
</dbReference>
<evidence type="ECO:0000313" key="3">
    <source>
        <dbReference type="Proteomes" id="UP000092582"/>
    </source>
</evidence>
<organism evidence="2 3">
    <name type="scientific">Cryobacterium arcticum</name>
    <dbReference type="NCBI Taxonomy" id="670052"/>
    <lineage>
        <taxon>Bacteria</taxon>
        <taxon>Bacillati</taxon>
        <taxon>Actinomycetota</taxon>
        <taxon>Actinomycetes</taxon>
        <taxon>Micrococcales</taxon>
        <taxon>Microbacteriaceae</taxon>
        <taxon>Cryobacterium</taxon>
    </lineage>
</organism>
<dbReference type="Gene3D" id="1.10.10.10">
    <property type="entry name" value="Winged helix-like DNA-binding domain superfamily/Winged helix DNA-binding domain"/>
    <property type="match status" value="1"/>
</dbReference>
<dbReference type="InterPro" id="IPR036390">
    <property type="entry name" value="WH_DNA-bd_sf"/>
</dbReference>
<dbReference type="Pfam" id="PF01047">
    <property type="entry name" value="MarR"/>
    <property type="match status" value="1"/>
</dbReference>
<feature type="domain" description="HTH marR-type" evidence="1">
    <location>
        <begin position="1"/>
        <end position="143"/>
    </location>
</feature>
<dbReference type="PROSITE" id="PS50995">
    <property type="entry name" value="HTH_MARR_2"/>
    <property type="match status" value="1"/>
</dbReference>
<dbReference type="KEGG" id="cart:PA27867_3701"/>
<dbReference type="EMBL" id="CP016282">
    <property type="protein sequence ID" value="ANP74618.1"/>
    <property type="molecule type" value="Genomic_DNA"/>
</dbReference>
<dbReference type="PRINTS" id="PR00598">
    <property type="entry name" value="HTHMARR"/>
</dbReference>
<dbReference type="SUPFAM" id="SSF46785">
    <property type="entry name" value="Winged helix' DNA-binding domain"/>
    <property type="match status" value="1"/>
</dbReference>
<proteinExistence type="predicted"/>
<dbReference type="GO" id="GO:0006950">
    <property type="term" value="P:response to stress"/>
    <property type="evidence" value="ECO:0007669"/>
    <property type="project" value="TreeGrafter"/>
</dbReference>
<dbReference type="STRING" id="670052.PA27867_3701"/>
<dbReference type="InterPro" id="IPR000835">
    <property type="entry name" value="HTH_MarR-typ"/>
</dbReference>
<evidence type="ECO:0000259" key="1">
    <source>
        <dbReference type="PROSITE" id="PS50995"/>
    </source>
</evidence>
<dbReference type="PANTHER" id="PTHR33164:SF43">
    <property type="entry name" value="HTH-TYPE TRANSCRIPTIONAL REPRESSOR YETL"/>
    <property type="match status" value="1"/>
</dbReference>
<dbReference type="OrthoDB" id="162531at2"/>
<protein>
    <submittedName>
        <fullName evidence="2">MarR family transcriptional regulator</fullName>
    </submittedName>
</protein>
<dbReference type="GO" id="GO:0003700">
    <property type="term" value="F:DNA-binding transcription factor activity"/>
    <property type="evidence" value="ECO:0007669"/>
    <property type="project" value="InterPro"/>
</dbReference>
<dbReference type="AlphaFoldDB" id="A0A1B1BQ08"/>
<dbReference type="InterPro" id="IPR036388">
    <property type="entry name" value="WH-like_DNA-bd_sf"/>
</dbReference>